<dbReference type="Pfam" id="PF07690">
    <property type="entry name" value="MFS_1"/>
    <property type="match status" value="1"/>
</dbReference>
<feature type="transmembrane region" description="Helical" evidence="4">
    <location>
        <begin position="171"/>
        <end position="191"/>
    </location>
</feature>
<feature type="transmembrane region" description="Helical" evidence="4">
    <location>
        <begin position="212"/>
        <end position="229"/>
    </location>
</feature>
<dbReference type="SUPFAM" id="SSF103473">
    <property type="entry name" value="MFS general substrate transporter"/>
    <property type="match status" value="1"/>
</dbReference>
<dbReference type="AlphaFoldDB" id="A0AAT9FKS1"/>
<proteinExistence type="predicted"/>
<evidence type="ECO:0000259" key="5">
    <source>
        <dbReference type="PROSITE" id="PS50850"/>
    </source>
</evidence>
<reference evidence="6" key="1">
    <citation type="submission" date="2024-07" db="EMBL/GenBank/DDBJ databases">
        <title>Complete genome sequence of Verrucomicrobiaceae bacterium NT6N.</title>
        <authorList>
            <person name="Huang C."/>
            <person name="Takami H."/>
            <person name="Hamasaki K."/>
        </authorList>
    </citation>
    <scope>NUCLEOTIDE SEQUENCE</scope>
    <source>
        <strain evidence="6">NT6N</strain>
    </source>
</reference>
<gene>
    <name evidence="6" type="ORF">NT6N_15670</name>
</gene>
<evidence type="ECO:0000256" key="1">
    <source>
        <dbReference type="ARBA" id="ARBA00022692"/>
    </source>
</evidence>
<keyword evidence="2 4" id="KW-1133">Transmembrane helix</keyword>
<organism evidence="6">
    <name type="scientific">Oceaniferula spumae</name>
    <dbReference type="NCBI Taxonomy" id="2979115"/>
    <lineage>
        <taxon>Bacteria</taxon>
        <taxon>Pseudomonadati</taxon>
        <taxon>Verrucomicrobiota</taxon>
        <taxon>Verrucomicrobiia</taxon>
        <taxon>Verrucomicrobiales</taxon>
        <taxon>Verrucomicrobiaceae</taxon>
        <taxon>Oceaniferula</taxon>
    </lineage>
</organism>
<keyword evidence="3 4" id="KW-0472">Membrane</keyword>
<evidence type="ECO:0000256" key="2">
    <source>
        <dbReference type="ARBA" id="ARBA00022989"/>
    </source>
</evidence>
<evidence type="ECO:0000256" key="3">
    <source>
        <dbReference type="ARBA" id="ARBA00023136"/>
    </source>
</evidence>
<dbReference type="EMBL" id="AP026866">
    <property type="protein sequence ID" value="BDS06527.1"/>
    <property type="molecule type" value="Genomic_DNA"/>
</dbReference>
<feature type="transmembrane region" description="Helical" evidence="4">
    <location>
        <begin position="134"/>
        <end position="159"/>
    </location>
</feature>
<dbReference type="Gene3D" id="1.20.1250.20">
    <property type="entry name" value="MFS general substrate transporter like domains"/>
    <property type="match status" value="2"/>
</dbReference>
<keyword evidence="1 4" id="KW-0812">Transmembrane</keyword>
<feature type="transmembrane region" description="Helical" evidence="4">
    <location>
        <begin position="249"/>
        <end position="267"/>
    </location>
</feature>
<dbReference type="GO" id="GO:0022857">
    <property type="term" value="F:transmembrane transporter activity"/>
    <property type="evidence" value="ECO:0007669"/>
    <property type="project" value="InterPro"/>
</dbReference>
<feature type="transmembrane region" description="Helical" evidence="4">
    <location>
        <begin position="101"/>
        <end position="122"/>
    </location>
</feature>
<accession>A0AAT9FKS1</accession>
<feature type="transmembrane region" description="Helical" evidence="4">
    <location>
        <begin position="279"/>
        <end position="298"/>
    </location>
</feature>
<evidence type="ECO:0000313" key="6">
    <source>
        <dbReference type="EMBL" id="BDS06527.1"/>
    </source>
</evidence>
<feature type="transmembrane region" description="Helical" evidence="4">
    <location>
        <begin position="12"/>
        <end position="35"/>
    </location>
</feature>
<evidence type="ECO:0000256" key="4">
    <source>
        <dbReference type="SAM" id="Phobius"/>
    </source>
</evidence>
<feature type="transmembrane region" description="Helical" evidence="4">
    <location>
        <begin position="75"/>
        <end position="95"/>
    </location>
</feature>
<sequence length="397" mass="41577">MSHSPSRWQHVVLIIGILLIGMNLRPSITALSALAERMHYDGLSRETIGSLTTIPLILFGVVGLWAGWIGKLMGFARALGLGLFLIGIGCWIRSLPGDVEIFSRFGGTILLGAGIALGNVVLPGLVKSRYPNHVGILTSLYATSMNLGAACGIAFSVPLAELLPGGWRSALAAWGGFAIIVLLLWSPQMFARPTTRKSEHPLAGVMVLAKQIRAWQVAAFMGLQSWVFYCSVAWLPTLLQSKGMAETTAANWVVGMQLLGCAASLTIPTLAGRSKSQSSWVVGCALFNVVGLTGTLLLPGIWQIISLLILGLGLNAGFGLVLLLIPLRSKNPETAASLSSMAQAAGYLFSSPGPWLVGLLSTTAGGWPLAFGVVIGIAVLGGIAGFLAGRPGELSLD</sequence>
<feature type="transmembrane region" description="Helical" evidence="4">
    <location>
        <begin position="369"/>
        <end position="389"/>
    </location>
</feature>
<dbReference type="PROSITE" id="PS50850">
    <property type="entry name" value="MFS"/>
    <property type="match status" value="1"/>
</dbReference>
<feature type="transmembrane region" description="Helical" evidence="4">
    <location>
        <begin position="304"/>
        <end position="325"/>
    </location>
</feature>
<dbReference type="InterPro" id="IPR036259">
    <property type="entry name" value="MFS_trans_sf"/>
</dbReference>
<dbReference type="PANTHER" id="PTHR23523">
    <property type="match status" value="1"/>
</dbReference>
<feature type="transmembrane region" description="Helical" evidence="4">
    <location>
        <begin position="337"/>
        <end position="357"/>
    </location>
</feature>
<dbReference type="InterPro" id="IPR020846">
    <property type="entry name" value="MFS_dom"/>
</dbReference>
<dbReference type="KEGG" id="osu:NT6N_15670"/>
<dbReference type="PANTHER" id="PTHR23523:SF2">
    <property type="entry name" value="2-NITROIMIDAZOLE TRANSPORTER"/>
    <property type="match status" value="1"/>
</dbReference>
<name>A0AAT9FKS1_9BACT</name>
<protein>
    <submittedName>
        <fullName evidence="6">MFS transporter</fullName>
    </submittedName>
</protein>
<feature type="domain" description="Major facilitator superfamily (MFS) profile" evidence="5">
    <location>
        <begin position="9"/>
        <end position="393"/>
    </location>
</feature>
<feature type="transmembrane region" description="Helical" evidence="4">
    <location>
        <begin position="47"/>
        <end position="68"/>
    </location>
</feature>
<dbReference type="InterPro" id="IPR052524">
    <property type="entry name" value="MFS_Cyanate_Porter"/>
</dbReference>
<dbReference type="InterPro" id="IPR011701">
    <property type="entry name" value="MFS"/>
</dbReference>